<dbReference type="SUPFAM" id="SSF55008">
    <property type="entry name" value="HMA, heavy metal-associated domain"/>
    <property type="match status" value="1"/>
</dbReference>
<dbReference type="CDD" id="cd00371">
    <property type="entry name" value="HMA"/>
    <property type="match status" value="1"/>
</dbReference>
<organism evidence="1">
    <name type="scientific">Rhizophora mucronata</name>
    <name type="common">Asiatic mangrove</name>
    <dbReference type="NCBI Taxonomy" id="61149"/>
    <lineage>
        <taxon>Eukaryota</taxon>
        <taxon>Viridiplantae</taxon>
        <taxon>Streptophyta</taxon>
        <taxon>Embryophyta</taxon>
        <taxon>Tracheophyta</taxon>
        <taxon>Spermatophyta</taxon>
        <taxon>Magnoliopsida</taxon>
        <taxon>eudicotyledons</taxon>
        <taxon>Gunneridae</taxon>
        <taxon>Pentapetalae</taxon>
        <taxon>rosids</taxon>
        <taxon>fabids</taxon>
        <taxon>Malpighiales</taxon>
        <taxon>Rhizophoraceae</taxon>
        <taxon>Rhizophora</taxon>
    </lineage>
</organism>
<reference evidence="1" key="1">
    <citation type="submission" date="2018-02" db="EMBL/GenBank/DDBJ databases">
        <title>Rhizophora mucronata_Transcriptome.</title>
        <authorList>
            <person name="Meera S.P."/>
            <person name="Sreeshan A."/>
            <person name="Augustine A."/>
        </authorList>
    </citation>
    <scope>NUCLEOTIDE SEQUENCE</scope>
    <source>
        <tissue evidence="1">Leaf</tissue>
    </source>
</reference>
<dbReference type="InterPro" id="IPR006121">
    <property type="entry name" value="HMA_dom"/>
</dbReference>
<sequence length="133" mass="14430">MAFFRSVPSTAKIDIAASSRPTAFAFSCLSSSSQSSRRNPKPQNLSFLSVSSLPLSYLTCFGLVKNLAQPPSAISMDAPTSDHKPTPQDDAALSELLTEFMVDMKCEGCVKAVKNKLQTVQGTFCSVWIKYEP</sequence>
<dbReference type="GO" id="GO:0046872">
    <property type="term" value="F:metal ion binding"/>
    <property type="evidence" value="ECO:0007669"/>
    <property type="project" value="InterPro"/>
</dbReference>
<accession>A0A2P2J9L6</accession>
<protein>
    <submittedName>
        <fullName evidence="1">Superoxide dismutase copper chaperone</fullName>
    </submittedName>
</protein>
<evidence type="ECO:0000313" key="1">
    <source>
        <dbReference type="EMBL" id="MBW90174.1"/>
    </source>
</evidence>
<dbReference type="AlphaFoldDB" id="A0A2P2J9L6"/>
<name>A0A2P2J9L6_RHIMU</name>
<dbReference type="Gene3D" id="3.30.70.100">
    <property type="match status" value="1"/>
</dbReference>
<dbReference type="EMBL" id="GGEC01009691">
    <property type="protein sequence ID" value="MBW90174.1"/>
    <property type="molecule type" value="Transcribed_RNA"/>
</dbReference>
<dbReference type="InterPro" id="IPR036163">
    <property type="entry name" value="HMA_dom_sf"/>
</dbReference>
<proteinExistence type="predicted"/>